<reference evidence="1" key="1">
    <citation type="submission" date="2019-08" db="EMBL/GenBank/DDBJ databases">
        <authorList>
            <person name="Kucharzyk K."/>
            <person name="Murdoch R.W."/>
            <person name="Higgins S."/>
            <person name="Loffler F."/>
        </authorList>
    </citation>
    <scope>NUCLEOTIDE SEQUENCE</scope>
</reference>
<accession>A0A645EPA1</accession>
<dbReference type="EMBL" id="VSSQ01048317">
    <property type="protein sequence ID" value="MPN02373.1"/>
    <property type="molecule type" value="Genomic_DNA"/>
</dbReference>
<name>A0A645EPA1_9ZZZZ</name>
<proteinExistence type="predicted"/>
<comment type="caution">
    <text evidence="1">The sequence shown here is derived from an EMBL/GenBank/DDBJ whole genome shotgun (WGS) entry which is preliminary data.</text>
</comment>
<sequence length="150" mass="17620">MAVRKNYDAIKFIKEPYARVQEEAVRISYDALRYIHSPTYQAELIAIKNDERAIRLINDLDKNKILEFLKVNILVIKYVIKEISADELEQVLKEALSNEEVEEKYVRDYLNCTTIDKNSDMIPMDKLMFLDQYGSKKAKKIAVDEKLKIK</sequence>
<evidence type="ECO:0008006" key="2">
    <source>
        <dbReference type="Google" id="ProtNLM"/>
    </source>
</evidence>
<protein>
    <recommendedName>
        <fullName evidence="2">DUF4116 domain-containing protein</fullName>
    </recommendedName>
</protein>
<evidence type="ECO:0000313" key="1">
    <source>
        <dbReference type="EMBL" id="MPN02373.1"/>
    </source>
</evidence>
<organism evidence="1">
    <name type="scientific">bioreactor metagenome</name>
    <dbReference type="NCBI Taxonomy" id="1076179"/>
    <lineage>
        <taxon>unclassified sequences</taxon>
        <taxon>metagenomes</taxon>
        <taxon>ecological metagenomes</taxon>
    </lineage>
</organism>
<gene>
    <name evidence="1" type="ORF">SDC9_149589</name>
</gene>
<dbReference type="AlphaFoldDB" id="A0A645EPA1"/>